<sequence length="439" mass="49366">MSKFYLLTGVLCILLCAPEVSAQGKVTKVLTLDEMFHLAAENSKQLKLSKTGIETAKRATDVAKNARLPVIDASLSFSYLGDGTIMDREFTNVARAAMPHFGNNFALEASQVVFAGGAISNSIAKAELEEQVARLNYEKDLMDIRFLLTGYYLDLYKLMNQREVYLKNIEQTDVLIRQIKAKHNEGMALNNDITRHELTLQNYKLALIEIDNNCDILNHHLIITLGLPDNIAIKPDTAILDTNLGNIASNHLMQEANSNLPELRSAGVNIEIAEKGIKLAKADYLPSVAIVAANHFDGPITIEVPPINKNFNYWYVGVGVKYNLSSLFKSKKNVRLAKTQLNIATETRDVITENTEKAIHTDMTRYKESFEKLNTFEKSLELANENYRIVNNRYMNDLVLITEMLDASNTKLNAELQVVNAKINIIYNYYKLQRTIGKL</sequence>
<dbReference type="EMBL" id="JACIEP010000012">
    <property type="protein sequence ID" value="MBB4037219.1"/>
    <property type="molecule type" value="Genomic_DNA"/>
</dbReference>
<dbReference type="RefSeq" id="WP_183308079.1">
    <property type="nucleotide sequence ID" value="NZ_JACIEP010000012.1"/>
</dbReference>
<dbReference type="PANTHER" id="PTHR30026">
    <property type="entry name" value="OUTER MEMBRANE PROTEIN TOLC"/>
    <property type="match status" value="1"/>
</dbReference>
<dbReference type="GO" id="GO:0009279">
    <property type="term" value="C:cell outer membrane"/>
    <property type="evidence" value="ECO:0007669"/>
    <property type="project" value="UniProtKB-SubCell"/>
</dbReference>
<accession>A0A840CRD9</accession>
<evidence type="ECO:0000256" key="2">
    <source>
        <dbReference type="ARBA" id="ARBA00007613"/>
    </source>
</evidence>
<keyword evidence="3" id="KW-0813">Transport</keyword>
<dbReference type="GO" id="GO:0015562">
    <property type="term" value="F:efflux transmembrane transporter activity"/>
    <property type="evidence" value="ECO:0007669"/>
    <property type="project" value="InterPro"/>
</dbReference>
<dbReference type="AlphaFoldDB" id="A0A840CRD9"/>
<evidence type="ECO:0000256" key="5">
    <source>
        <dbReference type="ARBA" id="ARBA00022692"/>
    </source>
</evidence>
<comment type="caution">
    <text evidence="9">The sequence shown here is derived from an EMBL/GenBank/DDBJ whole genome shotgun (WGS) entry which is preliminary data.</text>
</comment>
<keyword evidence="8" id="KW-0732">Signal</keyword>
<gene>
    <name evidence="9" type="ORF">GGR21_003136</name>
</gene>
<dbReference type="Gene3D" id="1.20.1600.10">
    <property type="entry name" value="Outer membrane efflux proteins (OEP)"/>
    <property type="match status" value="1"/>
</dbReference>
<reference evidence="9 10" key="1">
    <citation type="submission" date="2020-08" db="EMBL/GenBank/DDBJ databases">
        <title>Genomic Encyclopedia of Type Strains, Phase IV (KMG-IV): sequencing the most valuable type-strain genomes for metagenomic binning, comparative biology and taxonomic classification.</title>
        <authorList>
            <person name="Goeker M."/>
        </authorList>
    </citation>
    <scope>NUCLEOTIDE SEQUENCE [LARGE SCALE GENOMIC DNA]</scope>
    <source>
        <strain evidence="9 10">DSM 104969</strain>
    </source>
</reference>
<evidence type="ECO:0000256" key="1">
    <source>
        <dbReference type="ARBA" id="ARBA00004442"/>
    </source>
</evidence>
<evidence type="ECO:0000256" key="8">
    <source>
        <dbReference type="SAM" id="SignalP"/>
    </source>
</evidence>
<evidence type="ECO:0000256" key="3">
    <source>
        <dbReference type="ARBA" id="ARBA00022448"/>
    </source>
</evidence>
<keyword evidence="4" id="KW-1134">Transmembrane beta strand</keyword>
<keyword evidence="10" id="KW-1185">Reference proteome</keyword>
<organism evidence="9 10">
    <name type="scientific">Dysgonomonas hofstadii</name>
    <dbReference type="NCBI Taxonomy" id="637886"/>
    <lineage>
        <taxon>Bacteria</taxon>
        <taxon>Pseudomonadati</taxon>
        <taxon>Bacteroidota</taxon>
        <taxon>Bacteroidia</taxon>
        <taxon>Bacteroidales</taxon>
        <taxon>Dysgonomonadaceae</taxon>
        <taxon>Dysgonomonas</taxon>
    </lineage>
</organism>
<evidence type="ECO:0000256" key="4">
    <source>
        <dbReference type="ARBA" id="ARBA00022452"/>
    </source>
</evidence>
<proteinExistence type="inferred from homology"/>
<evidence type="ECO:0000313" key="9">
    <source>
        <dbReference type="EMBL" id="MBB4037219.1"/>
    </source>
</evidence>
<dbReference type="Pfam" id="PF02321">
    <property type="entry name" value="OEP"/>
    <property type="match status" value="1"/>
</dbReference>
<dbReference type="GO" id="GO:0015288">
    <property type="term" value="F:porin activity"/>
    <property type="evidence" value="ECO:0007669"/>
    <property type="project" value="TreeGrafter"/>
</dbReference>
<dbReference type="InterPro" id="IPR003423">
    <property type="entry name" value="OMP_efflux"/>
</dbReference>
<comment type="subcellular location">
    <subcellularLocation>
        <location evidence="1">Cell outer membrane</location>
    </subcellularLocation>
</comment>
<dbReference type="Proteomes" id="UP000555103">
    <property type="component" value="Unassembled WGS sequence"/>
</dbReference>
<feature type="chain" id="PRO_5032837352" evidence="8">
    <location>
        <begin position="23"/>
        <end position="439"/>
    </location>
</feature>
<dbReference type="PANTHER" id="PTHR30026:SF23">
    <property type="entry name" value="TO APRF-PUTATIVE OUTER MEMBRANE EFFLUX PROTEIN OR SECRETED ALKALINE PHOSPHATASE-RELATED"/>
    <property type="match status" value="1"/>
</dbReference>
<evidence type="ECO:0000256" key="7">
    <source>
        <dbReference type="ARBA" id="ARBA00023237"/>
    </source>
</evidence>
<comment type="similarity">
    <text evidence="2">Belongs to the outer membrane factor (OMF) (TC 1.B.17) family.</text>
</comment>
<keyword evidence="7" id="KW-0998">Cell outer membrane</keyword>
<dbReference type="SUPFAM" id="SSF56954">
    <property type="entry name" value="Outer membrane efflux proteins (OEP)"/>
    <property type="match status" value="1"/>
</dbReference>
<dbReference type="GO" id="GO:1990281">
    <property type="term" value="C:efflux pump complex"/>
    <property type="evidence" value="ECO:0007669"/>
    <property type="project" value="TreeGrafter"/>
</dbReference>
<evidence type="ECO:0000256" key="6">
    <source>
        <dbReference type="ARBA" id="ARBA00023136"/>
    </source>
</evidence>
<keyword evidence="5" id="KW-0812">Transmembrane</keyword>
<evidence type="ECO:0000313" key="10">
    <source>
        <dbReference type="Proteomes" id="UP000555103"/>
    </source>
</evidence>
<name>A0A840CRD9_9BACT</name>
<protein>
    <submittedName>
        <fullName evidence="9">Outer membrane protein TolC</fullName>
    </submittedName>
</protein>
<feature type="signal peptide" evidence="8">
    <location>
        <begin position="1"/>
        <end position="22"/>
    </location>
</feature>
<dbReference type="InterPro" id="IPR051906">
    <property type="entry name" value="TolC-like"/>
</dbReference>
<keyword evidence="6" id="KW-0472">Membrane</keyword>